<proteinExistence type="inferred from homology"/>
<dbReference type="GO" id="GO:0004659">
    <property type="term" value="F:prenyltransferase activity"/>
    <property type="evidence" value="ECO:0007669"/>
    <property type="project" value="InterPro"/>
</dbReference>
<dbReference type="InterPro" id="IPR008949">
    <property type="entry name" value="Isoprenoid_synthase_dom_sf"/>
</dbReference>
<protein>
    <submittedName>
        <fullName evidence="2">Solanesyl diphosphate synthase 3, chloroplastic/mitochondrial isoform X2</fullName>
    </submittedName>
</protein>
<dbReference type="EMBL" id="BKCJ010005919">
    <property type="protein sequence ID" value="GEU69355.1"/>
    <property type="molecule type" value="Genomic_DNA"/>
</dbReference>
<dbReference type="SUPFAM" id="SSF48576">
    <property type="entry name" value="Terpenoid synthases"/>
    <property type="match status" value="1"/>
</dbReference>
<dbReference type="Gene3D" id="1.10.600.10">
    <property type="entry name" value="Farnesyl Diphosphate Synthase"/>
    <property type="match status" value="1"/>
</dbReference>
<organism evidence="2">
    <name type="scientific">Tanacetum cinerariifolium</name>
    <name type="common">Dalmatian daisy</name>
    <name type="synonym">Chrysanthemum cinerariifolium</name>
    <dbReference type="NCBI Taxonomy" id="118510"/>
    <lineage>
        <taxon>Eukaryota</taxon>
        <taxon>Viridiplantae</taxon>
        <taxon>Streptophyta</taxon>
        <taxon>Embryophyta</taxon>
        <taxon>Tracheophyta</taxon>
        <taxon>Spermatophyta</taxon>
        <taxon>Magnoliopsida</taxon>
        <taxon>eudicotyledons</taxon>
        <taxon>Gunneridae</taxon>
        <taxon>Pentapetalae</taxon>
        <taxon>asterids</taxon>
        <taxon>campanulids</taxon>
        <taxon>Asterales</taxon>
        <taxon>Asteraceae</taxon>
        <taxon>Asteroideae</taxon>
        <taxon>Anthemideae</taxon>
        <taxon>Anthemidinae</taxon>
        <taxon>Tanacetum</taxon>
    </lineage>
</organism>
<dbReference type="GO" id="GO:0008299">
    <property type="term" value="P:isoprenoid biosynthetic process"/>
    <property type="evidence" value="ECO:0007669"/>
    <property type="project" value="InterPro"/>
</dbReference>
<evidence type="ECO:0000313" key="2">
    <source>
        <dbReference type="EMBL" id="GEU69355.1"/>
    </source>
</evidence>
<gene>
    <name evidence="2" type="ORF">Tci_041333</name>
</gene>
<sequence length="94" mass="10371">MIISIAPPPLGPLFTVAKSQGFVRNSGCYRTTHAQTIKGLAFQLVDDVLDFTSTSVSLGKGSLSDIRHRKCLRISESRGKQDVLEWLKGLKNLR</sequence>
<comment type="caution">
    <text evidence="2">The sequence shown here is derived from an EMBL/GenBank/DDBJ whole genome shotgun (WGS) entry which is preliminary data.</text>
</comment>
<accession>A0A6L2MAQ3</accession>
<dbReference type="InterPro" id="IPR000092">
    <property type="entry name" value="Polyprenyl_synt"/>
</dbReference>
<dbReference type="Pfam" id="PF00348">
    <property type="entry name" value="polyprenyl_synt"/>
    <property type="match status" value="1"/>
</dbReference>
<reference evidence="2" key="1">
    <citation type="journal article" date="2019" name="Sci. Rep.">
        <title>Draft genome of Tanacetum cinerariifolium, the natural source of mosquito coil.</title>
        <authorList>
            <person name="Yamashiro T."/>
            <person name="Shiraishi A."/>
            <person name="Satake H."/>
            <person name="Nakayama K."/>
        </authorList>
    </citation>
    <scope>NUCLEOTIDE SEQUENCE</scope>
</reference>
<comment type="similarity">
    <text evidence="1">Belongs to the FPP/GGPP synthase family.</text>
</comment>
<evidence type="ECO:0000256" key="1">
    <source>
        <dbReference type="ARBA" id="ARBA00006706"/>
    </source>
</evidence>
<name>A0A6L2MAQ3_TANCI</name>
<dbReference type="AlphaFoldDB" id="A0A6L2MAQ3"/>